<evidence type="ECO:0000313" key="3">
    <source>
        <dbReference type="Proteomes" id="UP000186705"/>
    </source>
</evidence>
<feature type="domain" description="NAD-dependent epimerase/dehydratase" evidence="1">
    <location>
        <begin position="38"/>
        <end position="195"/>
    </location>
</feature>
<sequence>MKRVLITGKHSYLGGQVKQYLEQFPDYEVEELDLHTNWKDFDFSNYDSIFHVAGLAHSTPKEEDRSLYYQINTDLAYEVAQKAKESGCKQFIFMSSIIVYGNQVETITSKTPLLPENFYGDSKKKAEEKIWPLNDENFRVCIVRPPMIYGPNSKGNYRLLSNFAKKIPLFPNVSNHRSMLFVGNFTAFIKGVIDHSSSGFFLPQNKEEVETRYLVKEIAKIHQRPMWISNIWNPLIQLFKNQVYIKKLFGNLVIDPSLSTFGFDYQIYTFQQSIVISEGGD</sequence>
<dbReference type="GeneID" id="78275290"/>
<dbReference type="InterPro" id="IPR001509">
    <property type="entry name" value="Epimerase_deHydtase"/>
</dbReference>
<protein>
    <submittedName>
        <fullName evidence="2">NAD-dependent epimerase</fullName>
    </submittedName>
</protein>
<accession>A0A1U7NNA8</accession>
<comment type="caution">
    <text evidence="2">The sequence shown here is derived from an EMBL/GenBank/DDBJ whole genome shotgun (WGS) entry which is preliminary data.</text>
</comment>
<proteinExistence type="predicted"/>
<dbReference type="InterPro" id="IPR050177">
    <property type="entry name" value="Lipid_A_modif_metabolic_enz"/>
</dbReference>
<dbReference type="STRING" id="1862672.BO225_04915"/>
<dbReference type="PANTHER" id="PTHR43245">
    <property type="entry name" value="BIFUNCTIONAL POLYMYXIN RESISTANCE PROTEIN ARNA"/>
    <property type="match status" value="1"/>
</dbReference>
<evidence type="ECO:0000313" key="2">
    <source>
        <dbReference type="EMBL" id="OLU46801.1"/>
    </source>
</evidence>
<dbReference type="InterPro" id="IPR036291">
    <property type="entry name" value="NAD(P)-bd_dom_sf"/>
</dbReference>
<keyword evidence="3" id="KW-1185">Reference proteome</keyword>
<dbReference type="RefSeq" id="WP_076341171.1">
    <property type="nucleotide sequence ID" value="NZ_CAMSPY010000011.1"/>
</dbReference>
<dbReference type="Gene3D" id="3.40.50.720">
    <property type="entry name" value="NAD(P)-binding Rossmann-like Domain"/>
    <property type="match status" value="1"/>
</dbReference>
<name>A0A1U7NNA8_9FIRM</name>
<dbReference type="AlphaFoldDB" id="A0A1U7NNA8"/>
<gene>
    <name evidence="2" type="ORF">BO225_04915</name>
</gene>
<dbReference type="Pfam" id="PF01370">
    <property type="entry name" value="Epimerase"/>
    <property type="match status" value="1"/>
</dbReference>
<organism evidence="2 3">
    <name type="scientific">Dubosiella newyorkensis</name>
    <dbReference type="NCBI Taxonomy" id="1862672"/>
    <lineage>
        <taxon>Bacteria</taxon>
        <taxon>Bacillati</taxon>
        <taxon>Bacillota</taxon>
        <taxon>Erysipelotrichia</taxon>
        <taxon>Erysipelotrichales</taxon>
        <taxon>Erysipelotrichaceae</taxon>
        <taxon>Dubosiella</taxon>
    </lineage>
</organism>
<dbReference type="Proteomes" id="UP000186705">
    <property type="component" value="Unassembled WGS sequence"/>
</dbReference>
<dbReference type="SUPFAM" id="SSF51735">
    <property type="entry name" value="NAD(P)-binding Rossmann-fold domains"/>
    <property type="match status" value="1"/>
</dbReference>
<reference evidence="2 3" key="1">
    <citation type="submission" date="2016-11" db="EMBL/GenBank/DDBJ databases">
        <title>Description of two novel members of the family Erysipelotrichaceae: Ileibacterium lipovorans gen. nov., sp. nov. and Dubosiella newyorkensis, gen. nov., sp. nov.</title>
        <authorList>
            <person name="Cox L.M."/>
            <person name="Sohn J."/>
            <person name="Tyrrell K.L."/>
            <person name="Citron D.M."/>
            <person name="Lawson P.A."/>
            <person name="Patel N.B."/>
            <person name="Iizumi T."/>
            <person name="Perez-Perez G.I."/>
            <person name="Goldstein E.J."/>
            <person name="Blaser M.J."/>
        </authorList>
    </citation>
    <scope>NUCLEOTIDE SEQUENCE [LARGE SCALE GENOMIC DNA]</scope>
    <source>
        <strain evidence="2 3">NYU-BL-A4</strain>
    </source>
</reference>
<dbReference type="OrthoDB" id="9808602at2"/>
<dbReference type="EMBL" id="MPKA01000059">
    <property type="protein sequence ID" value="OLU46801.1"/>
    <property type="molecule type" value="Genomic_DNA"/>
</dbReference>
<dbReference type="PANTHER" id="PTHR43245:SF58">
    <property type="entry name" value="BLL5923 PROTEIN"/>
    <property type="match status" value="1"/>
</dbReference>
<evidence type="ECO:0000259" key="1">
    <source>
        <dbReference type="Pfam" id="PF01370"/>
    </source>
</evidence>